<reference evidence="3" key="1">
    <citation type="submission" date="2021-05" db="EMBL/GenBank/DDBJ databases">
        <title>Complete genome sequence of the cellulolytic planctomycete Telmatocola sphagniphila SP2T and characterization of the first cellulase from planctomycetes.</title>
        <authorList>
            <person name="Rakitin A.L."/>
            <person name="Beletsky A.V."/>
            <person name="Naumoff D.G."/>
            <person name="Kulichevskaya I.S."/>
            <person name="Mardanov A.V."/>
            <person name="Ravin N.V."/>
            <person name="Dedysh S.N."/>
        </authorList>
    </citation>
    <scope>NUCLEOTIDE SEQUENCE</scope>
    <source>
        <strain evidence="3">SP2T</strain>
    </source>
</reference>
<feature type="chain" id="PRO_5034979218" evidence="1">
    <location>
        <begin position="22"/>
        <end position="231"/>
    </location>
</feature>
<dbReference type="EMBL" id="CP074694">
    <property type="protein sequence ID" value="QVL34524.1"/>
    <property type="molecule type" value="Genomic_DNA"/>
</dbReference>
<dbReference type="PANTHER" id="PTHR15629:SF2">
    <property type="entry name" value="SH3 DOMAIN-CONTAINING YSC84-LIKE PROTEIN 1"/>
    <property type="match status" value="1"/>
</dbReference>
<dbReference type="KEGG" id="tsph:KIH39_11630"/>
<protein>
    <submittedName>
        <fullName evidence="3">Lipid-binding SYLF domain-containing protein</fullName>
    </submittedName>
</protein>
<feature type="domain" description="Ysc84 actin-binding" evidence="2">
    <location>
        <begin position="100"/>
        <end position="193"/>
    </location>
</feature>
<evidence type="ECO:0000313" key="4">
    <source>
        <dbReference type="Proteomes" id="UP000676194"/>
    </source>
</evidence>
<proteinExistence type="predicted"/>
<dbReference type="CDD" id="cd11524">
    <property type="entry name" value="SYLF"/>
    <property type="match status" value="1"/>
</dbReference>
<dbReference type="Proteomes" id="UP000676194">
    <property type="component" value="Chromosome"/>
</dbReference>
<dbReference type="AlphaFoldDB" id="A0A8E6BAY8"/>
<accession>A0A8E6BAY8</accession>
<dbReference type="PANTHER" id="PTHR15629">
    <property type="entry name" value="SH3YL1 PROTEIN"/>
    <property type="match status" value="1"/>
</dbReference>
<dbReference type="Pfam" id="PF04366">
    <property type="entry name" value="Ysc84"/>
    <property type="match status" value="1"/>
</dbReference>
<keyword evidence="1" id="KW-0732">Signal</keyword>
<evidence type="ECO:0000313" key="3">
    <source>
        <dbReference type="EMBL" id="QVL34524.1"/>
    </source>
</evidence>
<dbReference type="RefSeq" id="WP_213499597.1">
    <property type="nucleotide sequence ID" value="NZ_CP074694.1"/>
</dbReference>
<evidence type="ECO:0000256" key="1">
    <source>
        <dbReference type="SAM" id="SignalP"/>
    </source>
</evidence>
<dbReference type="GO" id="GO:0035091">
    <property type="term" value="F:phosphatidylinositol binding"/>
    <property type="evidence" value="ECO:0007669"/>
    <property type="project" value="TreeGrafter"/>
</dbReference>
<feature type="signal peptide" evidence="1">
    <location>
        <begin position="1"/>
        <end position="21"/>
    </location>
</feature>
<dbReference type="InterPro" id="IPR051702">
    <property type="entry name" value="SH3_domain_YSC84-like"/>
</dbReference>
<evidence type="ECO:0000259" key="2">
    <source>
        <dbReference type="Pfam" id="PF04366"/>
    </source>
</evidence>
<keyword evidence="4" id="KW-1185">Reference proteome</keyword>
<name>A0A8E6BAY8_9BACT</name>
<sequence>MYRFIVASMALIGLTVGSVSAGPPSPGQTIQNSIEILKDLSKDPLKGIPPSLIADAQGIAIIPNVVKVGFVFAGRGGHGLVMTRDKEGHWGEPVFVDLGGASVGFQIGVESTDVVLIFRKRKSLDRILEGKNKLTLGADAAIAAGPVGRNVAAATDAKLEAEIMSYSRSRGLFAGVALDGAVIDANNRVTEAYARDVRPELRKLSDALRIKLTEMAIDLKADPILGPVVKP</sequence>
<gene>
    <name evidence="3" type="ORF">KIH39_11630</name>
</gene>
<organism evidence="3 4">
    <name type="scientific">Telmatocola sphagniphila</name>
    <dbReference type="NCBI Taxonomy" id="1123043"/>
    <lineage>
        <taxon>Bacteria</taxon>
        <taxon>Pseudomonadati</taxon>
        <taxon>Planctomycetota</taxon>
        <taxon>Planctomycetia</taxon>
        <taxon>Gemmatales</taxon>
        <taxon>Gemmataceae</taxon>
    </lineage>
</organism>
<dbReference type="InterPro" id="IPR007461">
    <property type="entry name" value="Ysc84_actin-binding"/>
</dbReference>